<dbReference type="Pfam" id="PF00535">
    <property type="entry name" value="Glycos_transf_2"/>
    <property type="match status" value="1"/>
</dbReference>
<dbReference type="SUPFAM" id="SSF53448">
    <property type="entry name" value="Nucleotide-diphospho-sugar transferases"/>
    <property type="match status" value="1"/>
</dbReference>
<dbReference type="PATRIC" id="fig|1339327.3.peg.1402"/>
<organism evidence="2 3">
    <name type="scientific">Bacteroides fragilis str. S36L11</name>
    <dbReference type="NCBI Taxonomy" id="1339327"/>
    <lineage>
        <taxon>Bacteria</taxon>
        <taxon>Pseudomonadati</taxon>
        <taxon>Bacteroidota</taxon>
        <taxon>Bacteroidia</taxon>
        <taxon>Bacteroidales</taxon>
        <taxon>Bacteroidaceae</taxon>
        <taxon>Bacteroides</taxon>
    </lineage>
</organism>
<dbReference type="InterPro" id="IPR029044">
    <property type="entry name" value="Nucleotide-diphossugar_trans"/>
</dbReference>
<accession>A0A016ANN1</accession>
<evidence type="ECO:0000313" key="2">
    <source>
        <dbReference type="EMBL" id="EXZ29956.1"/>
    </source>
</evidence>
<dbReference type="Proteomes" id="UP000022082">
    <property type="component" value="Unassembled WGS sequence"/>
</dbReference>
<dbReference type="InterPro" id="IPR001173">
    <property type="entry name" value="Glyco_trans_2-like"/>
</dbReference>
<name>A0A016ANN1_BACFG</name>
<keyword evidence="2" id="KW-0808">Transferase</keyword>
<dbReference type="PANTHER" id="PTHR22916:SF3">
    <property type="entry name" value="UDP-GLCNAC:BETAGAL BETA-1,3-N-ACETYLGLUCOSAMINYLTRANSFERASE-LIKE PROTEIN 1"/>
    <property type="match status" value="1"/>
</dbReference>
<dbReference type="AlphaFoldDB" id="A0A016ANN1"/>
<dbReference type="Gene3D" id="3.90.550.10">
    <property type="entry name" value="Spore Coat Polysaccharide Biosynthesis Protein SpsA, Chain A"/>
    <property type="match status" value="1"/>
</dbReference>
<evidence type="ECO:0000259" key="1">
    <source>
        <dbReference type="Pfam" id="PF00535"/>
    </source>
</evidence>
<dbReference type="GeneID" id="99670375"/>
<dbReference type="GO" id="GO:0016758">
    <property type="term" value="F:hexosyltransferase activity"/>
    <property type="evidence" value="ECO:0007669"/>
    <property type="project" value="UniProtKB-ARBA"/>
</dbReference>
<feature type="domain" description="Glycosyltransferase 2-like" evidence="1">
    <location>
        <begin position="7"/>
        <end position="143"/>
    </location>
</feature>
<proteinExistence type="predicted"/>
<protein>
    <submittedName>
        <fullName evidence="2">Glycosyl transferase 2 family protein</fullName>
    </submittedName>
</protein>
<dbReference type="RefSeq" id="WP_005784969.1">
    <property type="nucleotide sequence ID" value="NZ_JGDJ01000147.1"/>
</dbReference>
<reference evidence="2 3" key="1">
    <citation type="submission" date="2014-02" db="EMBL/GenBank/DDBJ databases">
        <authorList>
            <person name="Sears C."/>
            <person name="Carroll K."/>
            <person name="Sack B.R."/>
            <person name="Qadri F."/>
            <person name="Myers L.L."/>
            <person name="Chung G.-T."/>
            <person name="Escheverria P."/>
            <person name="Fraser C.M."/>
            <person name="Sadzewicz L."/>
            <person name="Shefchek K.A."/>
            <person name="Tallon L."/>
            <person name="Das S.P."/>
            <person name="Daugherty S."/>
            <person name="Mongodin E.F."/>
        </authorList>
    </citation>
    <scope>NUCLEOTIDE SEQUENCE [LARGE SCALE GENOMIC DNA]</scope>
    <source>
        <strain evidence="2 3">S36L11</strain>
    </source>
</reference>
<dbReference type="PANTHER" id="PTHR22916">
    <property type="entry name" value="GLYCOSYLTRANSFERASE"/>
    <property type="match status" value="1"/>
</dbReference>
<comment type="caution">
    <text evidence="2">The sequence shown here is derived from an EMBL/GenBank/DDBJ whole genome shotgun (WGS) entry which is preliminary data.</text>
</comment>
<dbReference type="EMBL" id="JGDJ01000147">
    <property type="protein sequence ID" value="EXZ29956.1"/>
    <property type="molecule type" value="Genomic_DNA"/>
</dbReference>
<evidence type="ECO:0000313" key="3">
    <source>
        <dbReference type="Proteomes" id="UP000022082"/>
    </source>
</evidence>
<sequence length="250" mass="28688">MTEGLVSIIMPSYNASRFIAESINSVFLQAYSNWELLIVDDCSMDNSVRIAQKFVDIDKRVRLFPLEKNVGAAAARNVAIGQAKGQYIAFLDSDDVWEEDKLKKQLAFMEENSYAFTFSNYYVMEEDGRKIGNIVRVPTSLTYHQYLRNTIIGCLTVIIDRKQTGDFRMPLIKSSHDMALWLLIMKRGFKAYGMKETLAGYRLVSTSNTAKKWKAAKDVWKVYRKIEGLSVLYAMYCFCGYVLHAVLKRI</sequence>
<gene>
    <name evidence="2" type="ORF">M136_0738</name>
</gene>
<dbReference type="FunFam" id="3.90.550.10:FF:000130">
    <property type="entry name" value="Family 2 glycosyl transferase"/>
    <property type="match status" value="1"/>
</dbReference>